<dbReference type="InterPro" id="IPR020904">
    <property type="entry name" value="Sc_DH/Rdtase_CS"/>
</dbReference>
<evidence type="ECO:0000256" key="2">
    <source>
        <dbReference type="ARBA" id="ARBA00022857"/>
    </source>
</evidence>
<dbReference type="Gene3D" id="3.40.50.720">
    <property type="entry name" value="NAD(P)-binding Rossmann-like Domain"/>
    <property type="match status" value="1"/>
</dbReference>
<evidence type="ECO:0000256" key="4">
    <source>
        <dbReference type="RuleBase" id="RU000363"/>
    </source>
</evidence>
<dbReference type="SMART" id="SM00822">
    <property type="entry name" value="PKS_KR"/>
    <property type="match status" value="1"/>
</dbReference>
<dbReference type="SUPFAM" id="SSF51735">
    <property type="entry name" value="NAD(P)-binding Rossmann-fold domains"/>
    <property type="match status" value="1"/>
</dbReference>
<keyword evidence="2" id="KW-0521">NADP</keyword>
<evidence type="ECO:0000256" key="1">
    <source>
        <dbReference type="ARBA" id="ARBA00006484"/>
    </source>
</evidence>
<dbReference type="STRING" id="1149755.A0A2J6S8Q5"/>
<dbReference type="InterPro" id="IPR057326">
    <property type="entry name" value="KR_dom"/>
</dbReference>
<evidence type="ECO:0000259" key="5">
    <source>
        <dbReference type="SMART" id="SM00822"/>
    </source>
</evidence>
<dbReference type="InterPro" id="IPR002347">
    <property type="entry name" value="SDR_fam"/>
</dbReference>
<protein>
    <submittedName>
        <fullName evidence="6">Putative short chain type dehydrogenase</fullName>
    </submittedName>
</protein>
<dbReference type="OrthoDB" id="294295at2759"/>
<dbReference type="InterPro" id="IPR036291">
    <property type="entry name" value="NAD(P)-bd_dom_sf"/>
</dbReference>
<proteinExistence type="inferred from homology"/>
<keyword evidence="7" id="KW-1185">Reference proteome</keyword>
<reference evidence="6 7" key="1">
    <citation type="submission" date="2016-04" db="EMBL/GenBank/DDBJ databases">
        <title>A degradative enzymes factory behind the ericoid mycorrhizal symbiosis.</title>
        <authorList>
            <consortium name="DOE Joint Genome Institute"/>
            <person name="Martino E."/>
            <person name="Morin E."/>
            <person name="Grelet G."/>
            <person name="Kuo A."/>
            <person name="Kohler A."/>
            <person name="Daghino S."/>
            <person name="Barry K."/>
            <person name="Choi C."/>
            <person name="Cichocki N."/>
            <person name="Clum A."/>
            <person name="Copeland A."/>
            <person name="Hainaut M."/>
            <person name="Haridas S."/>
            <person name="Labutti K."/>
            <person name="Lindquist E."/>
            <person name="Lipzen A."/>
            <person name="Khouja H.-R."/>
            <person name="Murat C."/>
            <person name="Ohm R."/>
            <person name="Olson A."/>
            <person name="Spatafora J."/>
            <person name="Veneault-Fourrey C."/>
            <person name="Henrissat B."/>
            <person name="Grigoriev I."/>
            <person name="Martin F."/>
            <person name="Perotto S."/>
        </authorList>
    </citation>
    <scope>NUCLEOTIDE SEQUENCE [LARGE SCALE GENOMIC DNA]</scope>
    <source>
        <strain evidence="6 7">F</strain>
    </source>
</reference>
<dbReference type="PROSITE" id="PS00061">
    <property type="entry name" value="ADH_SHORT"/>
    <property type="match status" value="1"/>
</dbReference>
<dbReference type="PRINTS" id="PR00080">
    <property type="entry name" value="SDRFAMILY"/>
</dbReference>
<name>A0A2J6S8Q5_HYAVF</name>
<dbReference type="Pfam" id="PF00106">
    <property type="entry name" value="adh_short"/>
    <property type="match status" value="1"/>
</dbReference>
<dbReference type="GO" id="GO:0009688">
    <property type="term" value="P:abscisic acid biosynthetic process"/>
    <property type="evidence" value="ECO:0007669"/>
    <property type="project" value="UniProtKB-ARBA"/>
</dbReference>
<dbReference type="PRINTS" id="PR00081">
    <property type="entry name" value="GDHRDH"/>
</dbReference>
<dbReference type="FunFam" id="3.40.50.720:FF:000084">
    <property type="entry name" value="Short-chain dehydrogenase reductase"/>
    <property type="match status" value="1"/>
</dbReference>
<dbReference type="GO" id="GO:0016616">
    <property type="term" value="F:oxidoreductase activity, acting on the CH-OH group of donors, NAD or NADP as acceptor"/>
    <property type="evidence" value="ECO:0007669"/>
    <property type="project" value="UniProtKB-ARBA"/>
</dbReference>
<accession>A0A2J6S8Q5</accession>
<keyword evidence="3" id="KW-0560">Oxidoreductase</keyword>
<sequence>MLDIFDLTGKTALITGGGKGIGQAIAIGLAEANCDIVLILRDLSQAITKEAIEKLGRKCHVYASELADRSSVQNIVSTVTEKHNIDILINVAGIQRRCLAAEYPQETWDEVINVNLNSVFVLCRDMGKYWIENKIKGVIINTASLATFQGGINMAAYAASKGAVGQLTKALSNEWLPYGIRVNAIAPGYIATDMNTDTRTNTDTTYYDSITTRIPIGRWGDVKEFVGPAVFLASQASSYVSGEILLVDGGWMAR</sequence>
<dbReference type="EMBL" id="KZ613938">
    <property type="protein sequence ID" value="PMD47141.1"/>
    <property type="molecule type" value="Genomic_DNA"/>
</dbReference>
<comment type="similarity">
    <text evidence="1 4">Belongs to the short-chain dehydrogenases/reductases (SDR) family.</text>
</comment>
<dbReference type="PANTHER" id="PTHR42760">
    <property type="entry name" value="SHORT-CHAIN DEHYDROGENASES/REDUCTASES FAMILY MEMBER"/>
    <property type="match status" value="1"/>
</dbReference>
<dbReference type="AlphaFoldDB" id="A0A2J6S8Q5"/>
<evidence type="ECO:0000313" key="6">
    <source>
        <dbReference type="EMBL" id="PMD47141.1"/>
    </source>
</evidence>
<dbReference type="Proteomes" id="UP000235786">
    <property type="component" value="Unassembled WGS sequence"/>
</dbReference>
<organism evidence="6 7">
    <name type="scientific">Hyaloscypha variabilis (strain UAMH 11265 / GT02V1 / F)</name>
    <name type="common">Meliniomyces variabilis</name>
    <dbReference type="NCBI Taxonomy" id="1149755"/>
    <lineage>
        <taxon>Eukaryota</taxon>
        <taxon>Fungi</taxon>
        <taxon>Dikarya</taxon>
        <taxon>Ascomycota</taxon>
        <taxon>Pezizomycotina</taxon>
        <taxon>Leotiomycetes</taxon>
        <taxon>Helotiales</taxon>
        <taxon>Hyaloscyphaceae</taxon>
        <taxon>Hyaloscypha</taxon>
        <taxon>Hyaloscypha variabilis</taxon>
    </lineage>
</organism>
<dbReference type="PANTHER" id="PTHR42760:SF5">
    <property type="entry name" value="2-DEHYDRO-3-DEOXY-D-GLUCONATE 5-DEHYDROGENASE"/>
    <property type="match status" value="1"/>
</dbReference>
<evidence type="ECO:0000313" key="7">
    <source>
        <dbReference type="Proteomes" id="UP000235786"/>
    </source>
</evidence>
<evidence type="ECO:0000256" key="3">
    <source>
        <dbReference type="ARBA" id="ARBA00023002"/>
    </source>
</evidence>
<gene>
    <name evidence="6" type="ORF">L207DRAFT_478092</name>
</gene>
<feature type="domain" description="Ketoreductase" evidence="5">
    <location>
        <begin position="10"/>
        <end position="188"/>
    </location>
</feature>